<name>A0ABN2CTX4_9MICO</name>
<dbReference type="EMBL" id="BAAANW010000007">
    <property type="protein sequence ID" value="GAA1564323.1"/>
    <property type="molecule type" value="Genomic_DNA"/>
</dbReference>
<organism evidence="1 2">
    <name type="scientific">Dermacoccus profundi</name>
    <dbReference type="NCBI Taxonomy" id="322602"/>
    <lineage>
        <taxon>Bacteria</taxon>
        <taxon>Bacillati</taxon>
        <taxon>Actinomycetota</taxon>
        <taxon>Actinomycetes</taxon>
        <taxon>Micrococcales</taxon>
        <taxon>Dermacoccaceae</taxon>
        <taxon>Dermacoccus</taxon>
    </lineage>
</organism>
<keyword evidence="2" id="KW-1185">Reference proteome</keyword>
<comment type="caution">
    <text evidence="1">The sequence shown here is derived from an EMBL/GenBank/DDBJ whole genome shotgun (WGS) entry which is preliminary data.</text>
</comment>
<accession>A0ABN2CTX4</accession>
<gene>
    <name evidence="1" type="ORF">GCM10009763_11100</name>
</gene>
<proteinExistence type="predicted"/>
<evidence type="ECO:0000313" key="2">
    <source>
        <dbReference type="Proteomes" id="UP001500350"/>
    </source>
</evidence>
<sequence>MSAGVLCAFALDRPRDVQVGGLDDAESNMQWLERSVNRSVGAQLRNQGRRVVNPFVKSESYDVPGTGTQVTEFVAGAAR</sequence>
<protein>
    <submittedName>
        <fullName evidence="1">Uncharacterized protein</fullName>
    </submittedName>
</protein>
<dbReference type="Proteomes" id="UP001500350">
    <property type="component" value="Unassembled WGS sequence"/>
</dbReference>
<reference evidence="2" key="1">
    <citation type="journal article" date="2019" name="Int. J. Syst. Evol. Microbiol.">
        <title>The Global Catalogue of Microorganisms (GCM) 10K type strain sequencing project: providing services to taxonomists for standard genome sequencing and annotation.</title>
        <authorList>
            <consortium name="The Broad Institute Genomics Platform"/>
            <consortium name="The Broad Institute Genome Sequencing Center for Infectious Disease"/>
            <person name="Wu L."/>
            <person name="Ma J."/>
        </authorList>
    </citation>
    <scope>NUCLEOTIDE SEQUENCE [LARGE SCALE GENOMIC DNA]</scope>
    <source>
        <strain evidence="2">JCM 14589</strain>
    </source>
</reference>
<dbReference type="RefSeq" id="WP_346026972.1">
    <property type="nucleotide sequence ID" value="NZ_BAAANW010000007.1"/>
</dbReference>
<evidence type="ECO:0000313" key="1">
    <source>
        <dbReference type="EMBL" id="GAA1564323.1"/>
    </source>
</evidence>